<dbReference type="SUPFAM" id="SSF46785">
    <property type="entry name" value="Winged helix' DNA-binding domain"/>
    <property type="match status" value="1"/>
</dbReference>
<gene>
    <name evidence="8" type="ORF">ONZ51_g3957</name>
</gene>
<dbReference type="InterPro" id="IPR045851">
    <property type="entry name" value="AMP-bd_C_sf"/>
</dbReference>
<keyword evidence="4" id="KW-0808">Transferase</keyword>
<dbReference type="SUPFAM" id="SSF53474">
    <property type="entry name" value="alpha/beta-Hydrolases"/>
    <property type="match status" value="1"/>
</dbReference>
<dbReference type="InterPro" id="IPR036736">
    <property type="entry name" value="ACP-like_sf"/>
</dbReference>
<dbReference type="InterPro" id="IPR029058">
    <property type="entry name" value="AB_hydrolase_fold"/>
</dbReference>
<dbReference type="SUPFAM" id="SSF53335">
    <property type="entry name" value="S-adenosyl-L-methionine-dependent methyltransferases"/>
    <property type="match status" value="1"/>
</dbReference>
<dbReference type="PANTHER" id="PTHR24096:SF267">
    <property type="entry name" value="MALONATE--COA LIGASE ACSF3, MITOCHONDRIAL"/>
    <property type="match status" value="1"/>
</dbReference>
<dbReference type="Gene3D" id="1.10.10.10">
    <property type="entry name" value="Winged helix-like DNA-binding domain superfamily/Winged helix DNA-binding domain"/>
    <property type="match status" value="1"/>
</dbReference>
<dbReference type="Pfam" id="PF00501">
    <property type="entry name" value="AMP-binding"/>
    <property type="match status" value="1"/>
</dbReference>
<dbReference type="Proteomes" id="UP001215151">
    <property type="component" value="Unassembled WGS sequence"/>
</dbReference>
<organism evidence="8 9">
    <name type="scientific">Trametes cubensis</name>
    <dbReference type="NCBI Taxonomy" id="1111947"/>
    <lineage>
        <taxon>Eukaryota</taxon>
        <taxon>Fungi</taxon>
        <taxon>Dikarya</taxon>
        <taxon>Basidiomycota</taxon>
        <taxon>Agaricomycotina</taxon>
        <taxon>Agaricomycetes</taxon>
        <taxon>Polyporales</taxon>
        <taxon>Polyporaceae</taxon>
        <taxon>Trametes</taxon>
    </lineage>
</organism>
<dbReference type="GO" id="GO:0032259">
    <property type="term" value="P:methylation"/>
    <property type="evidence" value="ECO:0007669"/>
    <property type="project" value="UniProtKB-KW"/>
</dbReference>
<name>A0AAD7XCJ2_9APHY</name>
<dbReference type="InterPro" id="IPR001031">
    <property type="entry name" value="Thioesterase"/>
</dbReference>
<comment type="caution">
    <text evidence="8">The sequence shown here is derived from an EMBL/GenBank/DDBJ whole genome shotgun (WGS) entry which is preliminary data.</text>
</comment>
<keyword evidence="1" id="KW-0596">Phosphopantetheine</keyword>
<evidence type="ECO:0000256" key="1">
    <source>
        <dbReference type="ARBA" id="ARBA00022450"/>
    </source>
</evidence>
<dbReference type="Gene3D" id="3.30.300.30">
    <property type="match status" value="1"/>
</dbReference>
<dbReference type="InterPro" id="IPR020802">
    <property type="entry name" value="TesA-like"/>
</dbReference>
<dbReference type="GO" id="GO:0006633">
    <property type="term" value="P:fatty acid biosynthetic process"/>
    <property type="evidence" value="ECO:0007669"/>
    <property type="project" value="TreeGrafter"/>
</dbReference>
<proteinExistence type="predicted"/>
<dbReference type="SUPFAM" id="SSF47336">
    <property type="entry name" value="ACP-like"/>
    <property type="match status" value="1"/>
</dbReference>
<evidence type="ECO:0000256" key="2">
    <source>
        <dbReference type="ARBA" id="ARBA00022553"/>
    </source>
</evidence>
<evidence type="ECO:0000259" key="7">
    <source>
        <dbReference type="PROSITE" id="PS50075"/>
    </source>
</evidence>
<sequence>MANTSDNLISVAETLLHTIRNIYGGTDLSANEKEVYEAKKRIQQLCLSILKDVAGPADAALHLVTELRVADVIGEDTKSLSDIAKEVNVDVRYIGAAMNCLLRHGYFEEVQGFDYQAFKNNMMSSVLRENNPDNLREAIGFICDDGFKAAAYLAEAARASVSNGAKDSPAPAALNLALGFEGSVFKHWEDPSHAWHGKRMGQAMKQLHQMANANVIVDFDWQALVSPLVDVGGGIGSLEMALTRAYPSSALQYIIVDIPDTIKAARAIWESQPSKIRQSVSFVAGDFLAPTLEATQLPRGEPTYLIRHVLHDWTDQEVVTILKNVRAAMVSPPLPTISRSQEGDAHIHPSSPVRAHTPRLLLCEMLLREDSGRFAYTTSIQVLALNNGIIRTEKEMHALLAQAGFRVVTTHTMRAVDTIIEAVPASVSSERDTGVHFLDGTGRVTKTTSYADLYNTALSDSRRLRSLITQLEPNADVIVASLSSNELHVRLFWACCFAGIPVCPIPPLHPDASRRTSFLTHLQNLFRNPVVITDDPETMASIQGLESVLPTLSWATLFQSSMNDGSDSNVDDALPKGGFREALASDVVCMVLTSGSTGKPKAVVLRHSNIISGIHGKIEHHGTTSNSRFLNWIHFDHVACITEVHLHALAANANQYHISSSAIVQRPRLLLELCSTYRITYTFSPNFLIAQICRELFPSSLPSDAFDFSALVAFISGGEAVSVKTAIAFANLLEAFGAPRNALRAGFGMSETCAGCIYDTRPIVREDQSTSESYLSLGLCCPGVELRVVSRDTQAPCRPLEPGRLQLRGPTVFSEYYNDPKATSESFTPDGWFITGDNAMLDEEGRLHLVGREKDQININGVKYSNVDLEYFISEGDICGLTRSLVFVCPMRVRDSDTETYAVFYRHSDVDIPVDGGTIGDEDAQLVTETNHAIRDRCILYCLRGPHVVLPLPGVLFTKTAIGKVSRASLLAAYSSGKFKGLEHQTWLSPPSSHPQNLTSVEETVSRVVAEVMGVDPSWWTRTTNIFELGMSSMHIVRLKHALQEEFKIKDIPVIDLLRRAELRQLCDYLTSVTQASPLTSTYNPVVPLRAQGSKPPLFLVHPGVGEVLVFLGLAKVLDNRPVYALRARGFEDGDEVFASFGEMVDAYVAGVEKVQPTGPYYIAGYSFGGAVAFEMARALESKGKQVAWVGIFNLPPFIQSRMHELTWVEVLLNLFMFVALVSPETVDQVRARLHDAFPEAANSDVEPDDSASLLDWLLAQSDQARLQELQLSPAELQRWVRVAYALTRLGRTYLPTGTLREASVTVFCATPLPSMGTREVYKAERLSPWTQFCSREVDFVDVDGEHYTMLSEAHVQSFASKLTASMDRALQFLTDGPTPRDDSTLSQQSLTSLRSPSRSSPASV</sequence>
<dbReference type="GO" id="GO:0031177">
    <property type="term" value="F:phosphopantetheine binding"/>
    <property type="evidence" value="ECO:0007669"/>
    <property type="project" value="InterPro"/>
</dbReference>
<dbReference type="EMBL" id="JAPEVG010000073">
    <property type="protein sequence ID" value="KAJ8487774.1"/>
    <property type="molecule type" value="Genomic_DNA"/>
</dbReference>
<evidence type="ECO:0000256" key="6">
    <source>
        <dbReference type="SAM" id="MobiDB-lite"/>
    </source>
</evidence>
<dbReference type="InterPro" id="IPR020845">
    <property type="entry name" value="AMP-binding_CS"/>
</dbReference>
<keyword evidence="3" id="KW-0489">Methyltransferase</keyword>
<dbReference type="Pfam" id="PF00975">
    <property type="entry name" value="Thioesterase"/>
    <property type="match status" value="1"/>
</dbReference>
<keyword evidence="2" id="KW-0597">Phosphoprotein</keyword>
<protein>
    <recommendedName>
        <fullName evidence="7">Carrier domain-containing protein</fullName>
    </recommendedName>
</protein>
<dbReference type="InterPro" id="IPR001077">
    <property type="entry name" value="COMT_C"/>
</dbReference>
<dbReference type="Pfam" id="PF00550">
    <property type="entry name" value="PP-binding"/>
    <property type="match status" value="1"/>
</dbReference>
<dbReference type="InterPro" id="IPR000873">
    <property type="entry name" value="AMP-dep_synth/lig_dom"/>
</dbReference>
<dbReference type="InterPro" id="IPR009081">
    <property type="entry name" value="PP-bd_ACP"/>
</dbReference>
<dbReference type="InterPro" id="IPR016461">
    <property type="entry name" value="COMT-like"/>
</dbReference>
<dbReference type="GO" id="GO:0008171">
    <property type="term" value="F:O-methyltransferase activity"/>
    <property type="evidence" value="ECO:0007669"/>
    <property type="project" value="InterPro"/>
</dbReference>
<dbReference type="InterPro" id="IPR036390">
    <property type="entry name" value="WH_DNA-bd_sf"/>
</dbReference>
<dbReference type="InterPro" id="IPR029063">
    <property type="entry name" value="SAM-dependent_MTases_sf"/>
</dbReference>
<dbReference type="InterPro" id="IPR036388">
    <property type="entry name" value="WH-like_DNA-bd_sf"/>
</dbReference>
<dbReference type="GO" id="GO:0031957">
    <property type="term" value="F:very long-chain fatty acid-CoA ligase activity"/>
    <property type="evidence" value="ECO:0007669"/>
    <property type="project" value="TreeGrafter"/>
</dbReference>
<dbReference type="Gene3D" id="3.40.50.1820">
    <property type="entry name" value="alpha/beta hydrolase"/>
    <property type="match status" value="1"/>
</dbReference>
<dbReference type="SMART" id="SM00824">
    <property type="entry name" value="PKS_TE"/>
    <property type="match status" value="1"/>
</dbReference>
<dbReference type="Gene3D" id="1.10.1200.10">
    <property type="entry name" value="ACP-like"/>
    <property type="match status" value="1"/>
</dbReference>
<dbReference type="PANTHER" id="PTHR24096">
    <property type="entry name" value="LONG-CHAIN-FATTY-ACID--COA LIGASE"/>
    <property type="match status" value="1"/>
</dbReference>
<dbReference type="InterPro" id="IPR042099">
    <property type="entry name" value="ANL_N_sf"/>
</dbReference>
<feature type="compositionally biased region" description="Low complexity" evidence="6">
    <location>
        <begin position="1385"/>
        <end position="1405"/>
    </location>
</feature>
<keyword evidence="5" id="KW-0949">S-adenosyl-L-methionine</keyword>
<dbReference type="SUPFAM" id="SSF56801">
    <property type="entry name" value="Acetyl-CoA synthetase-like"/>
    <property type="match status" value="1"/>
</dbReference>
<evidence type="ECO:0000256" key="3">
    <source>
        <dbReference type="ARBA" id="ARBA00022603"/>
    </source>
</evidence>
<dbReference type="Pfam" id="PF00891">
    <property type="entry name" value="Methyltransf_2"/>
    <property type="match status" value="1"/>
</dbReference>
<accession>A0AAD7XCJ2</accession>
<evidence type="ECO:0000313" key="9">
    <source>
        <dbReference type="Proteomes" id="UP001215151"/>
    </source>
</evidence>
<feature type="region of interest" description="Disordered" evidence="6">
    <location>
        <begin position="1375"/>
        <end position="1405"/>
    </location>
</feature>
<dbReference type="SMART" id="SM00823">
    <property type="entry name" value="PKS_PP"/>
    <property type="match status" value="1"/>
</dbReference>
<evidence type="ECO:0000256" key="5">
    <source>
        <dbReference type="ARBA" id="ARBA00022691"/>
    </source>
</evidence>
<dbReference type="PROSITE" id="PS50075">
    <property type="entry name" value="CARRIER"/>
    <property type="match status" value="1"/>
</dbReference>
<dbReference type="PROSITE" id="PS00455">
    <property type="entry name" value="AMP_BINDING"/>
    <property type="match status" value="1"/>
</dbReference>
<reference evidence="8" key="1">
    <citation type="submission" date="2022-11" db="EMBL/GenBank/DDBJ databases">
        <title>Genome Sequence of Cubamyces cubensis.</title>
        <authorList>
            <person name="Buettner E."/>
        </authorList>
    </citation>
    <scope>NUCLEOTIDE SEQUENCE</scope>
    <source>
        <strain evidence="8">MPL-01</strain>
    </source>
</reference>
<evidence type="ECO:0000256" key="4">
    <source>
        <dbReference type="ARBA" id="ARBA00022679"/>
    </source>
</evidence>
<keyword evidence="9" id="KW-1185">Reference proteome</keyword>
<dbReference type="Gene3D" id="3.40.50.12780">
    <property type="entry name" value="N-terminal domain of ligase-like"/>
    <property type="match status" value="1"/>
</dbReference>
<dbReference type="PROSITE" id="PS51683">
    <property type="entry name" value="SAM_OMT_II"/>
    <property type="match status" value="1"/>
</dbReference>
<evidence type="ECO:0000313" key="8">
    <source>
        <dbReference type="EMBL" id="KAJ8487774.1"/>
    </source>
</evidence>
<dbReference type="InterPro" id="IPR020806">
    <property type="entry name" value="PKS_PP-bd"/>
</dbReference>
<feature type="domain" description="Carrier" evidence="7">
    <location>
        <begin position="999"/>
        <end position="1074"/>
    </location>
</feature>
<dbReference type="Gene3D" id="3.40.50.150">
    <property type="entry name" value="Vaccinia Virus protein VP39"/>
    <property type="match status" value="1"/>
</dbReference>